<organism evidence="1 2">
    <name type="scientific">Paracoccidioides brasiliensis</name>
    <dbReference type="NCBI Taxonomy" id="121759"/>
    <lineage>
        <taxon>Eukaryota</taxon>
        <taxon>Fungi</taxon>
        <taxon>Dikarya</taxon>
        <taxon>Ascomycota</taxon>
        <taxon>Pezizomycotina</taxon>
        <taxon>Eurotiomycetes</taxon>
        <taxon>Eurotiomycetidae</taxon>
        <taxon>Onygenales</taxon>
        <taxon>Ajellomycetaceae</taxon>
        <taxon>Paracoccidioides</taxon>
    </lineage>
</organism>
<dbReference type="AlphaFoldDB" id="A0A1D2JPS1"/>
<gene>
    <name evidence="1" type="ORF">ACO22_00212</name>
</gene>
<evidence type="ECO:0000313" key="1">
    <source>
        <dbReference type="EMBL" id="ODH45216.1"/>
    </source>
</evidence>
<sequence>MVRCACASKVLRILGQMTLKALKALKARRWAYVKAAWPANQVRVISPSLLEKDETKRYPRAMKVTD</sequence>
<name>A0A1D2JPS1_PARBR</name>
<dbReference type="EMBL" id="LZYO01000004">
    <property type="protein sequence ID" value="ODH45216.1"/>
    <property type="molecule type" value="Genomic_DNA"/>
</dbReference>
<accession>A0A1D2JPS1</accession>
<protein>
    <submittedName>
        <fullName evidence="1">Uncharacterized protein</fullName>
    </submittedName>
</protein>
<evidence type="ECO:0000313" key="2">
    <source>
        <dbReference type="Proteomes" id="UP000242814"/>
    </source>
</evidence>
<comment type="caution">
    <text evidence="1">The sequence shown here is derived from an EMBL/GenBank/DDBJ whole genome shotgun (WGS) entry which is preliminary data.</text>
</comment>
<reference evidence="1 2" key="1">
    <citation type="submission" date="2016-06" db="EMBL/GenBank/DDBJ databases">
        <authorList>
            <person name="Kjaerup R.B."/>
            <person name="Dalgaard T.S."/>
            <person name="Juul-Madsen H.R."/>
        </authorList>
    </citation>
    <scope>NUCLEOTIDE SEQUENCE [LARGE SCALE GENOMIC DNA]</scope>
    <source>
        <strain evidence="1 2">Pb300</strain>
    </source>
</reference>
<dbReference type="Proteomes" id="UP000242814">
    <property type="component" value="Unassembled WGS sequence"/>
</dbReference>
<proteinExistence type="predicted"/>